<evidence type="ECO:0000313" key="1">
    <source>
        <dbReference type="EMBL" id="MDM8271308.1"/>
    </source>
</evidence>
<evidence type="ECO:0000313" key="2">
    <source>
        <dbReference type="Proteomes" id="UP001529256"/>
    </source>
</evidence>
<gene>
    <name evidence="1" type="ORF">QUW25_06455</name>
</gene>
<comment type="caution">
    <text evidence="1">The sequence shown here is derived from an EMBL/GenBank/DDBJ whole genome shotgun (WGS) entry which is preliminary data.</text>
</comment>
<keyword evidence="2" id="KW-1185">Reference proteome</keyword>
<proteinExistence type="predicted"/>
<name>A0ABT7V3Y3_9ACTN</name>
<reference evidence="1 2" key="1">
    <citation type="submission" date="2023-06" db="EMBL/GenBank/DDBJ databases">
        <title>Identification and characterization of horizontal gene transfer across gut microbiota members of farm animals based on homology search.</title>
        <authorList>
            <person name="Schwarzerova J."/>
            <person name="Nykrynova M."/>
            <person name="Jureckova K."/>
            <person name="Cejkova D."/>
            <person name="Rychlik I."/>
        </authorList>
    </citation>
    <scope>NUCLEOTIDE SEQUENCE [LARGE SCALE GENOMIC DNA]</scope>
    <source>
        <strain evidence="1 2">153_Feed</strain>
    </source>
</reference>
<dbReference type="Proteomes" id="UP001529256">
    <property type="component" value="Unassembled WGS sequence"/>
</dbReference>
<reference evidence="2" key="2">
    <citation type="submission" date="2023-06" db="EMBL/GenBank/DDBJ databases">
        <title>Identification and characterization of horizontal gene transfer across gut microbiota members of farm animals based on homology search.</title>
        <authorList>
            <person name="Zeman M."/>
            <person name="Kubasova T."/>
            <person name="Jahodarova E."/>
            <person name="Nykrynova M."/>
            <person name="Rychlik I."/>
        </authorList>
    </citation>
    <scope>NUCLEOTIDE SEQUENCE [LARGE SCALE GENOMIC DNA]</scope>
    <source>
        <strain evidence="2">153_Feed</strain>
    </source>
</reference>
<dbReference type="RefSeq" id="WP_289511392.1">
    <property type="nucleotide sequence ID" value="NZ_JAUDEA010000008.1"/>
</dbReference>
<dbReference type="EMBL" id="JAUDEA010000008">
    <property type="protein sequence ID" value="MDM8271308.1"/>
    <property type="molecule type" value="Genomic_DNA"/>
</dbReference>
<accession>A0ABT7V3Y3</accession>
<evidence type="ECO:0008006" key="3">
    <source>
        <dbReference type="Google" id="ProtNLM"/>
    </source>
</evidence>
<organism evidence="1 2">
    <name type="scientific">Thermophilibacter provencensis</name>
    <dbReference type="NCBI Taxonomy" id="1852386"/>
    <lineage>
        <taxon>Bacteria</taxon>
        <taxon>Bacillati</taxon>
        <taxon>Actinomycetota</taxon>
        <taxon>Coriobacteriia</taxon>
        <taxon>Coriobacteriales</taxon>
        <taxon>Atopobiaceae</taxon>
        <taxon>Thermophilibacter</taxon>
    </lineage>
</organism>
<reference evidence="1 2" key="3">
    <citation type="submission" date="2023-06" db="EMBL/GenBank/DDBJ databases">
        <authorList>
            <person name="Zeman M."/>
            <person name="Kubasova T."/>
            <person name="Jahodarova E."/>
            <person name="Nykrynova M."/>
            <person name="Rychlik I."/>
        </authorList>
    </citation>
    <scope>NUCLEOTIDE SEQUENCE [LARGE SCALE GENOMIC DNA]</scope>
    <source>
        <strain evidence="1 2">153_Feed</strain>
    </source>
</reference>
<sequence>MDQRALFLRQVKLFVEKHGFILAPREQNISFMAEHGMTVDDLGRVILSLEPRDMFDGPEPDRDPRRAEKWTVAEFSPEYGDETLYLKLSVRTDVERCKCLSVKLYVDRRETRE</sequence>
<protein>
    <recommendedName>
        <fullName evidence="3">DUF4258 domain-containing protein</fullName>
    </recommendedName>
</protein>